<keyword evidence="7" id="KW-0472">Membrane</keyword>
<feature type="domain" description="Protein kinase" evidence="8">
    <location>
        <begin position="41"/>
        <end position="308"/>
    </location>
</feature>
<dbReference type="Gene3D" id="3.30.200.20">
    <property type="entry name" value="Phosphorylase Kinase, domain 1"/>
    <property type="match status" value="1"/>
</dbReference>
<dbReference type="GO" id="GO:0004674">
    <property type="term" value="F:protein serine/threonine kinase activity"/>
    <property type="evidence" value="ECO:0007669"/>
    <property type="project" value="TreeGrafter"/>
</dbReference>
<proteinExistence type="predicted"/>
<feature type="compositionally biased region" description="Polar residues" evidence="6">
    <location>
        <begin position="505"/>
        <end position="522"/>
    </location>
</feature>
<dbReference type="InterPro" id="IPR008271">
    <property type="entry name" value="Ser/Thr_kinase_AS"/>
</dbReference>
<feature type="transmembrane region" description="Helical" evidence="7">
    <location>
        <begin position="430"/>
        <end position="451"/>
    </location>
</feature>
<evidence type="ECO:0000256" key="4">
    <source>
        <dbReference type="ARBA" id="ARBA00022840"/>
    </source>
</evidence>
<protein>
    <recommendedName>
        <fullName evidence="8">Protein kinase domain-containing protein</fullName>
    </recommendedName>
</protein>
<evidence type="ECO:0000259" key="8">
    <source>
        <dbReference type="PROSITE" id="PS50011"/>
    </source>
</evidence>
<dbReference type="GO" id="GO:0005524">
    <property type="term" value="F:ATP binding"/>
    <property type="evidence" value="ECO:0007669"/>
    <property type="project" value="UniProtKB-UniRule"/>
</dbReference>
<dbReference type="PROSITE" id="PS00108">
    <property type="entry name" value="PROTEIN_KINASE_ST"/>
    <property type="match status" value="1"/>
</dbReference>
<evidence type="ECO:0000313" key="9">
    <source>
        <dbReference type="EMBL" id="QDG52956.1"/>
    </source>
</evidence>
<feature type="binding site" evidence="5">
    <location>
        <position position="70"/>
    </location>
    <ligand>
        <name>ATP</name>
        <dbReference type="ChEBI" id="CHEBI:30616"/>
    </ligand>
</feature>
<reference evidence="9 10" key="1">
    <citation type="submission" date="2019-06" db="EMBL/GenBank/DDBJ databases">
        <title>Persicimonas caeni gen. nov., sp. nov., a predatory bacterium isolated from solar saltern.</title>
        <authorList>
            <person name="Wang S."/>
        </authorList>
    </citation>
    <scope>NUCLEOTIDE SEQUENCE [LARGE SCALE GENOMIC DNA]</scope>
    <source>
        <strain evidence="9 10">YN101</strain>
    </source>
</reference>
<evidence type="ECO:0000256" key="7">
    <source>
        <dbReference type="SAM" id="Phobius"/>
    </source>
</evidence>
<dbReference type="InterPro" id="IPR017441">
    <property type="entry name" value="Protein_kinase_ATP_BS"/>
</dbReference>
<evidence type="ECO:0000256" key="2">
    <source>
        <dbReference type="ARBA" id="ARBA00022741"/>
    </source>
</evidence>
<evidence type="ECO:0000256" key="5">
    <source>
        <dbReference type="PROSITE-ProRule" id="PRU10141"/>
    </source>
</evidence>
<dbReference type="SMART" id="SM00220">
    <property type="entry name" value="S_TKc"/>
    <property type="match status" value="1"/>
</dbReference>
<keyword evidence="1" id="KW-0808">Transferase</keyword>
<keyword evidence="4 5" id="KW-0067">ATP-binding</keyword>
<dbReference type="Proteomes" id="UP000315995">
    <property type="component" value="Chromosome"/>
</dbReference>
<name>A0A4Y6PXC1_PERCE</name>
<sequence>MSQPIDYRGHPVAQSLAPRVSVSIHPGAQLIDAGSVIDGRYELTARLGEGGFARVWRAHDHNTGRQVAVKVLGLERLQGQPDLRRTVLERFAQEARIAASVEHPNVVRIFDYGTFEAIDTPFIVMELMEGHDLETQIFERPFLPAERALPLFAGCLDALGWAHKKGVVHKDLKPGNVFFANPNTPDEAFRLLDFGTAFLDNAAAGRLTATGEILGTPQYMAPEYIDEQVVSPALDVYQMGLILAELLSGRPVVDAPTPMACMLEHLSGEYELPRALMQSAVGPVLQAALQTDPAERFEDAAAFARALRQVDASQVPAIPPGKIPMARPSTTQLLAPGAYQDTVQMSLDPQRAETLRGLGGPRLDELQTVPGISADLARRLVELDDALVASEADDDLATRKTQTWTKEPPEVAPRTETVPPPAQTPSRRTMVIAVLVAAALLLGGATAWLLVDAGSSTATKPAKEVESAPGSPTKPAQEINSAPGSETNPAQKAQPAETTPAEPASNANSAKETPTKPKSNVKTAKEKPAKPKSKTDEASATLQKPKSTVEQTSGSETKPEQKIERTSGSETKPDSTTDEASATVEKAESTTETAPEADTEPESTEDAPYDWAVAD</sequence>
<dbReference type="SUPFAM" id="SSF56112">
    <property type="entry name" value="Protein kinase-like (PK-like)"/>
    <property type="match status" value="1"/>
</dbReference>
<dbReference type="PANTHER" id="PTHR43289">
    <property type="entry name" value="MITOGEN-ACTIVATED PROTEIN KINASE KINASE KINASE 20-RELATED"/>
    <property type="match status" value="1"/>
</dbReference>
<keyword evidence="3" id="KW-0418">Kinase</keyword>
<keyword evidence="7" id="KW-0812">Transmembrane</keyword>
<feature type="compositionally biased region" description="Polar residues" evidence="6">
    <location>
        <begin position="538"/>
        <end position="556"/>
    </location>
</feature>
<feature type="compositionally biased region" description="Low complexity" evidence="6">
    <location>
        <begin position="495"/>
        <end position="504"/>
    </location>
</feature>
<dbReference type="EMBL" id="CP041186">
    <property type="protein sequence ID" value="QDG52956.1"/>
    <property type="molecule type" value="Genomic_DNA"/>
</dbReference>
<dbReference type="CDD" id="cd14014">
    <property type="entry name" value="STKc_PknB_like"/>
    <property type="match status" value="1"/>
</dbReference>
<feature type="compositionally biased region" description="Acidic residues" evidence="6">
    <location>
        <begin position="595"/>
        <end position="608"/>
    </location>
</feature>
<keyword evidence="10" id="KW-1185">Reference proteome</keyword>
<dbReference type="InterPro" id="IPR000719">
    <property type="entry name" value="Prot_kinase_dom"/>
</dbReference>
<feature type="region of interest" description="Disordered" evidence="6">
    <location>
        <begin position="461"/>
        <end position="615"/>
    </location>
</feature>
<feature type="compositionally biased region" description="Basic and acidic residues" evidence="6">
    <location>
        <begin position="557"/>
        <end position="575"/>
    </location>
</feature>
<accession>A0A5B8YA61</accession>
<evidence type="ECO:0000256" key="6">
    <source>
        <dbReference type="SAM" id="MobiDB-lite"/>
    </source>
</evidence>
<dbReference type="OrthoDB" id="9779541at2"/>
<feature type="region of interest" description="Disordered" evidence="6">
    <location>
        <begin position="394"/>
        <end position="424"/>
    </location>
</feature>
<feature type="compositionally biased region" description="Polar residues" evidence="6">
    <location>
        <begin position="478"/>
        <end position="491"/>
    </location>
</feature>
<organism evidence="9 10">
    <name type="scientific">Persicimonas caeni</name>
    <dbReference type="NCBI Taxonomy" id="2292766"/>
    <lineage>
        <taxon>Bacteria</taxon>
        <taxon>Deltaproteobacteria</taxon>
        <taxon>Bradymonadales</taxon>
        <taxon>Bradymonadaceae</taxon>
        <taxon>Persicimonas</taxon>
    </lineage>
</organism>
<feature type="compositionally biased region" description="Basic and acidic residues" evidence="6">
    <location>
        <begin position="523"/>
        <end position="537"/>
    </location>
</feature>
<evidence type="ECO:0000256" key="1">
    <source>
        <dbReference type="ARBA" id="ARBA00022679"/>
    </source>
</evidence>
<keyword evidence="2 5" id="KW-0547">Nucleotide-binding</keyword>
<dbReference type="Pfam" id="PF00069">
    <property type="entry name" value="Pkinase"/>
    <property type="match status" value="1"/>
</dbReference>
<accession>A0A4Y6PXC1</accession>
<dbReference type="AlphaFoldDB" id="A0A4Y6PXC1"/>
<dbReference type="PROSITE" id="PS50011">
    <property type="entry name" value="PROTEIN_KINASE_DOM"/>
    <property type="match status" value="1"/>
</dbReference>
<keyword evidence="7" id="KW-1133">Transmembrane helix</keyword>
<evidence type="ECO:0000313" key="10">
    <source>
        <dbReference type="Proteomes" id="UP000315995"/>
    </source>
</evidence>
<dbReference type="InterPro" id="IPR011009">
    <property type="entry name" value="Kinase-like_dom_sf"/>
</dbReference>
<evidence type="ECO:0000256" key="3">
    <source>
        <dbReference type="ARBA" id="ARBA00022777"/>
    </source>
</evidence>
<gene>
    <name evidence="9" type="ORF">FIV42_20070</name>
</gene>
<dbReference type="Gene3D" id="1.10.510.10">
    <property type="entry name" value="Transferase(Phosphotransferase) domain 1"/>
    <property type="match status" value="1"/>
</dbReference>
<dbReference type="PROSITE" id="PS00107">
    <property type="entry name" value="PROTEIN_KINASE_ATP"/>
    <property type="match status" value="1"/>
</dbReference>
<dbReference type="PANTHER" id="PTHR43289:SF6">
    <property type="entry name" value="SERINE_THREONINE-PROTEIN KINASE NEKL-3"/>
    <property type="match status" value="1"/>
</dbReference>